<proteinExistence type="inferred from homology"/>
<dbReference type="InterPro" id="IPR006016">
    <property type="entry name" value="UspA"/>
</dbReference>
<protein>
    <submittedName>
        <fullName evidence="5">Nucleotide-binding universal stress protein, UspA family</fullName>
    </submittedName>
</protein>
<feature type="domain" description="UspA" evidence="4">
    <location>
        <begin position="135"/>
        <end position="274"/>
    </location>
</feature>
<dbReference type="Proteomes" id="UP000182178">
    <property type="component" value="Unassembled WGS sequence"/>
</dbReference>
<evidence type="ECO:0000313" key="5">
    <source>
        <dbReference type="EMBL" id="CUA87725.1"/>
    </source>
</evidence>
<evidence type="ECO:0000313" key="6">
    <source>
        <dbReference type="Proteomes" id="UP000182178"/>
    </source>
</evidence>
<dbReference type="EMBL" id="CYHC01000003">
    <property type="protein sequence ID" value="CUA87725.1"/>
    <property type="molecule type" value="Genomic_DNA"/>
</dbReference>
<gene>
    <name evidence="5" type="ORF">Ga0061061_103496</name>
</gene>
<dbReference type="PANTHER" id="PTHR46268">
    <property type="entry name" value="STRESS RESPONSE PROTEIN NHAX"/>
    <property type="match status" value="1"/>
</dbReference>
<dbReference type="PRINTS" id="PR01438">
    <property type="entry name" value="UNVRSLSTRESS"/>
</dbReference>
<dbReference type="RefSeq" id="WP_055458940.1">
    <property type="nucleotide sequence ID" value="NZ_CYHC01000003.1"/>
</dbReference>
<keyword evidence="3" id="KW-0067">ATP-binding</keyword>
<dbReference type="InterPro" id="IPR006015">
    <property type="entry name" value="Universal_stress_UspA"/>
</dbReference>
<keyword evidence="6" id="KW-1185">Reference proteome</keyword>
<dbReference type="Pfam" id="PF00582">
    <property type="entry name" value="Usp"/>
    <property type="match status" value="2"/>
</dbReference>
<reference evidence="5 6" key="1">
    <citation type="submission" date="2015-08" db="EMBL/GenBank/DDBJ databases">
        <authorList>
            <person name="Varghese N."/>
        </authorList>
    </citation>
    <scope>NUCLEOTIDE SEQUENCE [LARGE SCALE GENOMIC DNA]</scope>
    <source>
        <strain evidence="5 6">DSM 18167</strain>
    </source>
</reference>
<comment type="similarity">
    <text evidence="1">Belongs to the universal stress protein A family.</text>
</comment>
<accession>A0ABP2A2Q5</accession>
<keyword evidence="2" id="KW-0547">Nucleotide-binding</keyword>
<comment type="caution">
    <text evidence="5">The sequence shown here is derived from an EMBL/GenBank/DDBJ whole genome shotgun (WGS) entry which is preliminary data.</text>
</comment>
<dbReference type="InterPro" id="IPR014729">
    <property type="entry name" value="Rossmann-like_a/b/a_fold"/>
</dbReference>
<feature type="domain" description="UspA" evidence="4">
    <location>
        <begin position="1"/>
        <end position="129"/>
    </location>
</feature>
<dbReference type="SUPFAM" id="SSF52402">
    <property type="entry name" value="Adenine nucleotide alpha hydrolases-like"/>
    <property type="match status" value="2"/>
</dbReference>
<evidence type="ECO:0000256" key="2">
    <source>
        <dbReference type="ARBA" id="ARBA00022741"/>
    </source>
</evidence>
<dbReference type="Gene3D" id="3.40.50.620">
    <property type="entry name" value="HUPs"/>
    <property type="match status" value="2"/>
</dbReference>
<name>A0ABP2A2Q5_9HYPH</name>
<organism evidence="5 6">
    <name type="scientific">Chelatococcus sambhunathii</name>
    <dbReference type="NCBI Taxonomy" id="363953"/>
    <lineage>
        <taxon>Bacteria</taxon>
        <taxon>Pseudomonadati</taxon>
        <taxon>Pseudomonadota</taxon>
        <taxon>Alphaproteobacteria</taxon>
        <taxon>Hyphomicrobiales</taxon>
        <taxon>Chelatococcaceae</taxon>
        <taxon>Chelatococcus</taxon>
    </lineage>
</organism>
<sequence length="283" mass="30212">MKTIVAVTDFSQRSGVALRRAAAIATGAGARLLLVHAVDDGLPRHILDHRVAEAEQTIGQEAATVGGVNVSCEVVVGDVFWALHRAATQAHADLIVAGDHRRSPLRDLFRDTTVERLIRVSAVPVLIVRIDGAPYRHALVGVESDEGPELLHVLARFGTAAPGRATLLHAVSAPAEGLLHYAGVEREIRDDYRARIAQEARARITAGLKGHRMPLDIRIVDAPPRLAIADLVESAGCDLVAVSSHARRAVARGLLGSVSSELIRHGSTDVLIVPRIVSRSRGL</sequence>
<dbReference type="CDD" id="cd00293">
    <property type="entry name" value="USP-like"/>
    <property type="match status" value="2"/>
</dbReference>
<dbReference type="PANTHER" id="PTHR46268:SF27">
    <property type="entry name" value="UNIVERSAL STRESS PROTEIN RV2623"/>
    <property type="match status" value="1"/>
</dbReference>
<evidence type="ECO:0000256" key="1">
    <source>
        <dbReference type="ARBA" id="ARBA00008791"/>
    </source>
</evidence>
<evidence type="ECO:0000259" key="4">
    <source>
        <dbReference type="Pfam" id="PF00582"/>
    </source>
</evidence>
<evidence type="ECO:0000256" key="3">
    <source>
        <dbReference type="ARBA" id="ARBA00022840"/>
    </source>
</evidence>